<protein>
    <submittedName>
        <fullName evidence="5">Zinc finger protein KNUCKLES</fullName>
    </submittedName>
</protein>
<dbReference type="GeneID" id="113862265"/>
<keyword evidence="1" id="KW-0862">Zinc</keyword>
<dbReference type="PROSITE" id="PS00028">
    <property type="entry name" value="ZINC_FINGER_C2H2_1"/>
    <property type="match status" value="1"/>
</dbReference>
<keyword evidence="1" id="KW-0479">Metal-binding</keyword>
<organism evidence="4 5">
    <name type="scientific">Abrus precatorius</name>
    <name type="common">Indian licorice</name>
    <name type="synonym">Glycine abrus</name>
    <dbReference type="NCBI Taxonomy" id="3816"/>
    <lineage>
        <taxon>Eukaryota</taxon>
        <taxon>Viridiplantae</taxon>
        <taxon>Streptophyta</taxon>
        <taxon>Embryophyta</taxon>
        <taxon>Tracheophyta</taxon>
        <taxon>Spermatophyta</taxon>
        <taxon>Magnoliopsida</taxon>
        <taxon>eudicotyledons</taxon>
        <taxon>Gunneridae</taxon>
        <taxon>Pentapetalae</taxon>
        <taxon>rosids</taxon>
        <taxon>fabids</taxon>
        <taxon>Fabales</taxon>
        <taxon>Fabaceae</taxon>
        <taxon>Papilionoideae</taxon>
        <taxon>50 kb inversion clade</taxon>
        <taxon>NPAAA clade</taxon>
        <taxon>indigoferoid/millettioid clade</taxon>
        <taxon>Abreae</taxon>
        <taxon>Abrus</taxon>
    </lineage>
</organism>
<dbReference type="PANTHER" id="PTHR45730">
    <property type="entry name" value="ZINC FINGER PROTEIN JAGGED"/>
    <property type="match status" value="1"/>
</dbReference>
<dbReference type="OrthoDB" id="960395at2759"/>
<dbReference type="InterPro" id="IPR036236">
    <property type="entry name" value="Znf_C2H2_sf"/>
</dbReference>
<dbReference type="PROSITE" id="PS50157">
    <property type="entry name" value="ZINC_FINGER_C2H2_2"/>
    <property type="match status" value="1"/>
</dbReference>
<keyword evidence="1" id="KW-0863">Zinc-finger</keyword>
<evidence type="ECO:0000256" key="1">
    <source>
        <dbReference type="PROSITE-ProRule" id="PRU00042"/>
    </source>
</evidence>
<evidence type="ECO:0000313" key="5">
    <source>
        <dbReference type="RefSeq" id="XP_027351158.1"/>
    </source>
</evidence>
<sequence length="181" mass="20132">MADHPAAIYEFLKQPSKGSVAKRAQPHPPPPSSSTRTFQCHFCHRMFYTSQALGGHQNAHKLERAAARRTNVPFHHNNINNTVPLPPPSPVSLEPSLKITEPKPKLKAIPELEAPSPHGLFFHHHHPYWLDVEPLHFQNHHVASTATLSLPFHAASSTSTPQHNASVDASEHVNLDLTLRL</sequence>
<reference evidence="5" key="2">
    <citation type="submission" date="2025-08" db="UniProtKB">
        <authorList>
            <consortium name="RefSeq"/>
        </authorList>
    </citation>
    <scope>IDENTIFICATION</scope>
    <source>
        <tissue evidence="5">Young leaves</tissue>
    </source>
</reference>
<name>A0A8B8L706_ABRPR</name>
<proteinExistence type="predicted"/>
<dbReference type="KEGG" id="aprc:113862265"/>
<accession>A0A8B8L706</accession>
<dbReference type="InterPro" id="IPR013087">
    <property type="entry name" value="Znf_C2H2_type"/>
</dbReference>
<keyword evidence="4" id="KW-1185">Reference proteome</keyword>
<dbReference type="GO" id="GO:0003700">
    <property type="term" value="F:DNA-binding transcription factor activity"/>
    <property type="evidence" value="ECO:0007669"/>
    <property type="project" value="InterPro"/>
</dbReference>
<dbReference type="InterPro" id="IPR045320">
    <property type="entry name" value="JAGGED/SL1-like"/>
</dbReference>
<dbReference type="GO" id="GO:0008270">
    <property type="term" value="F:zinc ion binding"/>
    <property type="evidence" value="ECO:0007669"/>
    <property type="project" value="UniProtKB-KW"/>
</dbReference>
<dbReference type="SUPFAM" id="SSF57667">
    <property type="entry name" value="beta-beta-alpha zinc fingers"/>
    <property type="match status" value="1"/>
</dbReference>
<reference evidence="4" key="1">
    <citation type="journal article" date="2019" name="Toxins">
        <title>Detection of Abrin-Like and Prepropulchellin-Like Toxin Genes and Transcripts Using Whole Genome Sequencing and Full-Length Transcript Sequencing of Abrus precatorius.</title>
        <authorList>
            <person name="Hovde B.T."/>
            <person name="Daligault H.E."/>
            <person name="Hanschen E.R."/>
            <person name="Kunde Y.A."/>
            <person name="Johnson M.B."/>
            <person name="Starkenburg S.R."/>
            <person name="Johnson S.L."/>
        </authorList>
    </citation>
    <scope>NUCLEOTIDE SEQUENCE [LARGE SCALE GENOMIC DNA]</scope>
</reference>
<evidence type="ECO:0000256" key="2">
    <source>
        <dbReference type="SAM" id="MobiDB-lite"/>
    </source>
</evidence>
<dbReference type="Gene3D" id="3.30.160.60">
    <property type="entry name" value="Classic Zinc Finger"/>
    <property type="match status" value="1"/>
</dbReference>
<gene>
    <name evidence="5" type="primary">LOC113862265</name>
</gene>
<dbReference type="Proteomes" id="UP000694853">
    <property type="component" value="Unplaced"/>
</dbReference>
<feature type="domain" description="C2H2-type" evidence="3">
    <location>
        <begin position="38"/>
        <end position="65"/>
    </location>
</feature>
<feature type="region of interest" description="Disordered" evidence="2">
    <location>
        <begin position="13"/>
        <end position="36"/>
    </location>
</feature>
<dbReference type="PANTHER" id="PTHR45730:SF109">
    <property type="entry name" value="ZINC FINGER PROTEIN KNUCKLES"/>
    <property type="match status" value="1"/>
</dbReference>
<dbReference type="RefSeq" id="XP_027351158.1">
    <property type="nucleotide sequence ID" value="XM_027495357.1"/>
</dbReference>
<evidence type="ECO:0000313" key="4">
    <source>
        <dbReference type="Proteomes" id="UP000694853"/>
    </source>
</evidence>
<evidence type="ECO:0000259" key="3">
    <source>
        <dbReference type="PROSITE" id="PS50157"/>
    </source>
</evidence>
<dbReference type="AlphaFoldDB" id="A0A8B8L706"/>